<dbReference type="Proteomes" id="UP000256269">
    <property type="component" value="Unassembled WGS sequence"/>
</dbReference>
<name>A0A3E0G645_9PSEU</name>
<keyword evidence="1" id="KW-0732">Signal</keyword>
<accession>A0A3E0G645</accession>
<keyword evidence="3" id="KW-1185">Reference proteome</keyword>
<comment type="caution">
    <text evidence="2">The sequence shown here is derived from an EMBL/GenBank/DDBJ whole genome shotgun (WGS) entry which is preliminary data.</text>
</comment>
<feature type="signal peptide" evidence="1">
    <location>
        <begin position="1"/>
        <end position="22"/>
    </location>
</feature>
<sequence>MLAPWRVTIIAVDVSASMPVGAAEACLTSMSTTPNDDDNRWVSSLHDADLLLVSTFGGARADNRLLHEFSVEEMKRVGTQLDPTHGGRPQPMSKAADVWTGLIDKLMSLHPLVEVHLVTDCRLSDQDVNRIEQFAADGVAVHIHSFVTPRRIRPTLDNRLISHPAGAARPDGRHAPWRS</sequence>
<protein>
    <submittedName>
        <fullName evidence="2">Uncharacterized protein</fullName>
    </submittedName>
</protein>
<organism evidence="2 3">
    <name type="scientific">Kutzneria buriramensis</name>
    <dbReference type="NCBI Taxonomy" id="1045776"/>
    <lineage>
        <taxon>Bacteria</taxon>
        <taxon>Bacillati</taxon>
        <taxon>Actinomycetota</taxon>
        <taxon>Actinomycetes</taxon>
        <taxon>Pseudonocardiales</taxon>
        <taxon>Pseudonocardiaceae</taxon>
        <taxon>Kutzneria</taxon>
    </lineage>
</organism>
<evidence type="ECO:0000313" key="2">
    <source>
        <dbReference type="EMBL" id="REH17449.1"/>
    </source>
</evidence>
<evidence type="ECO:0000313" key="3">
    <source>
        <dbReference type="Proteomes" id="UP000256269"/>
    </source>
</evidence>
<proteinExistence type="predicted"/>
<reference evidence="2 3" key="1">
    <citation type="submission" date="2018-08" db="EMBL/GenBank/DDBJ databases">
        <title>Genomic Encyclopedia of Archaeal and Bacterial Type Strains, Phase II (KMG-II): from individual species to whole genera.</title>
        <authorList>
            <person name="Goeker M."/>
        </authorList>
    </citation>
    <scope>NUCLEOTIDE SEQUENCE [LARGE SCALE GENOMIC DNA]</scope>
    <source>
        <strain evidence="2 3">DSM 45791</strain>
    </source>
</reference>
<dbReference type="RefSeq" id="WP_116182435.1">
    <property type="nucleotide sequence ID" value="NZ_CP144375.1"/>
</dbReference>
<dbReference type="EMBL" id="QUNO01000046">
    <property type="protein sequence ID" value="REH17449.1"/>
    <property type="molecule type" value="Genomic_DNA"/>
</dbReference>
<evidence type="ECO:0000256" key="1">
    <source>
        <dbReference type="SAM" id="SignalP"/>
    </source>
</evidence>
<dbReference type="AlphaFoldDB" id="A0A3E0G645"/>
<feature type="chain" id="PRO_5038709501" evidence="1">
    <location>
        <begin position="23"/>
        <end position="179"/>
    </location>
</feature>
<gene>
    <name evidence="2" type="ORF">BCF44_1465</name>
</gene>